<name>A0A978UCC1_ZIZJJ</name>
<dbReference type="AlphaFoldDB" id="A0A978UCC1"/>
<proteinExistence type="predicted"/>
<protein>
    <submittedName>
        <fullName evidence="2">Uncharacterized protein</fullName>
    </submittedName>
</protein>
<evidence type="ECO:0000256" key="1">
    <source>
        <dbReference type="SAM" id="MobiDB-lite"/>
    </source>
</evidence>
<evidence type="ECO:0000313" key="2">
    <source>
        <dbReference type="EMBL" id="KAH7512414.1"/>
    </source>
</evidence>
<evidence type="ECO:0000313" key="3">
    <source>
        <dbReference type="Proteomes" id="UP000813462"/>
    </source>
</evidence>
<organism evidence="2 3">
    <name type="scientific">Ziziphus jujuba var. spinosa</name>
    <dbReference type="NCBI Taxonomy" id="714518"/>
    <lineage>
        <taxon>Eukaryota</taxon>
        <taxon>Viridiplantae</taxon>
        <taxon>Streptophyta</taxon>
        <taxon>Embryophyta</taxon>
        <taxon>Tracheophyta</taxon>
        <taxon>Spermatophyta</taxon>
        <taxon>Magnoliopsida</taxon>
        <taxon>eudicotyledons</taxon>
        <taxon>Gunneridae</taxon>
        <taxon>Pentapetalae</taxon>
        <taxon>rosids</taxon>
        <taxon>fabids</taxon>
        <taxon>Rosales</taxon>
        <taxon>Rhamnaceae</taxon>
        <taxon>Paliureae</taxon>
        <taxon>Ziziphus</taxon>
    </lineage>
</organism>
<feature type="region of interest" description="Disordered" evidence="1">
    <location>
        <begin position="330"/>
        <end position="374"/>
    </location>
</feature>
<accession>A0A978UCC1</accession>
<comment type="caution">
    <text evidence="2">The sequence shown here is derived from an EMBL/GenBank/DDBJ whole genome shotgun (WGS) entry which is preliminary data.</text>
</comment>
<gene>
    <name evidence="2" type="ORF">FEM48_Zijuj12G0088400</name>
</gene>
<sequence>MNGSIKLLFEFSEETVRNPRSPWIRTPVVLAIEWSFLLAGIVGDGCGRKRALMVSLSGWNSGRWVGKSDGSSCRTVGLNNDGFGYRTMDDFDFKQAVTTLNPVIKEVVSARVETECVYGNVQFDNVTKGITQTMSDDLQSAEVKRRKCVRIMEDYMTSFGTMGMNHQEWFLERLMVINPPKIDNREIRKAEREKYDFYVVEVNSDDEVDEMSLTATYKNKYLFESSLSEVYDYPLAKGYADLETYKVNLQSLIREMIKEEFPYDEFARHVVRILLTDGPMAGKLPLLERLLQFKQLASCMTVFDGVRKRLLEDVQRRKLLGGRMLSGEALKDSEEGFGDEDSKEVSEKAVQGEEDTKGIAEDAVQDKDQDKGAA</sequence>
<dbReference type="EMBL" id="JAEACU010000012">
    <property type="protein sequence ID" value="KAH7512414.1"/>
    <property type="molecule type" value="Genomic_DNA"/>
</dbReference>
<feature type="compositionally biased region" description="Basic and acidic residues" evidence="1">
    <location>
        <begin position="343"/>
        <end position="374"/>
    </location>
</feature>
<dbReference type="Proteomes" id="UP000813462">
    <property type="component" value="Unassembled WGS sequence"/>
</dbReference>
<reference evidence="2" key="1">
    <citation type="journal article" date="2021" name="Front. Plant Sci.">
        <title>Chromosome-Scale Genome Assembly for Chinese Sour Jujube and Insights Into Its Genome Evolution and Domestication Signature.</title>
        <authorList>
            <person name="Shen L.-Y."/>
            <person name="Luo H."/>
            <person name="Wang X.-L."/>
            <person name="Wang X.-M."/>
            <person name="Qiu X.-J."/>
            <person name="Liu H."/>
            <person name="Zhou S.-S."/>
            <person name="Jia K.-H."/>
            <person name="Nie S."/>
            <person name="Bao Y.-T."/>
            <person name="Zhang R.-G."/>
            <person name="Yun Q.-Z."/>
            <person name="Chai Y.-H."/>
            <person name="Lu J.-Y."/>
            <person name="Li Y."/>
            <person name="Zhao S.-W."/>
            <person name="Mao J.-F."/>
            <person name="Jia S.-G."/>
            <person name="Mao Y.-M."/>
        </authorList>
    </citation>
    <scope>NUCLEOTIDE SEQUENCE</scope>
    <source>
        <strain evidence="2">AT0</strain>
        <tissue evidence="2">Leaf</tissue>
    </source>
</reference>